<keyword evidence="2" id="KW-1185">Reference proteome</keyword>
<evidence type="ECO:0000313" key="2">
    <source>
        <dbReference type="Proteomes" id="UP001162811"/>
    </source>
</evidence>
<dbReference type="RefSeq" id="WP_252682341.1">
    <property type="nucleotide sequence ID" value="NZ_JAMXHT010000006.1"/>
</dbReference>
<dbReference type="Proteomes" id="UP001162811">
    <property type="component" value="Unassembled WGS sequence"/>
</dbReference>
<name>A0ABT1AMU6_9RALS</name>
<protein>
    <submittedName>
        <fullName evidence="1">Uncharacterized protein</fullName>
    </submittedName>
</protein>
<reference evidence="1" key="1">
    <citation type="submission" date="2022-06" db="EMBL/GenBank/DDBJ databases">
        <authorList>
            <person name="Lu C.-H."/>
        </authorList>
    </citation>
    <scope>NUCLEOTIDE SEQUENCE</scope>
    <source>
        <strain evidence="1">21MJYT02-11</strain>
    </source>
</reference>
<sequence length="126" mass="13630">MEPQNTTGTLTLANAEQLIEQLDALQPGKQQQKTTLFRKLYPAIERALAREVPQKAVIAELTTRGLPLSMGGFRSLLEAERKQRAEQGEYVCCEFCGSVLPASSAASNSRGAPRLASLIGTESVQP</sequence>
<comment type="caution">
    <text evidence="1">The sequence shown here is derived from an EMBL/GenBank/DDBJ whole genome shotgun (WGS) entry which is preliminary data.</text>
</comment>
<gene>
    <name evidence="1" type="ORF">NG900_16270</name>
</gene>
<dbReference type="EMBL" id="JAMXHT010000006">
    <property type="protein sequence ID" value="MCO5399755.1"/>
    <property type="molecule type" value="Genomic_DNA"/>
</dbReference>
<proteinExistence type="predicted"/>
<organism evidence="1 2">
    <name type="scientific">Ralstonia soli</name>
    <dbReference type="NCBI Taxonomy" id="2953896"/>
    <lineage>
        <taxon>Bacteria</taxon>
        <taxon>Pseudomonadati</taxon>
        <taxon>Pseudomonadota</taxon>
        <taxon>Betaproteobacteria</taxon>
        <taxon>Burkholderiales</taxon>
        <taxon>Burkholderiaceae</taxon>
        <taxon>Ralstonia</taxon>
    </lineage>
</organism>
<accession>A0ABT1AMU6</accession>
<evidence type="ECO:0000313" key="1">
    <source>
        <dbReference type="EMBL" id="MCO5399755.1"/>
    </source>
</evidence>
<reference evidence="1" key="2">
    <citation type="journal article" date="2023" name="Front. Microbiol.">
        <title>Ralstonia chuxiongensis sp. nov., Ralstonia mojiangensis sp. nov., and Ralstonia soli sp. nov., isolated from tobacco fields, are three novel species in the family Burkholderiaceae.</title>
        <authorList>
            <person name="Lu C.H."/>
            <person name="Zhang Y.Y."/>
            <person name="Jiang N."/>
            <person name="Chen W."/>
            <person name="Shao X."/>
            <person name="Zhao Z.M."/>
            <person name="Lu W.L."/>
            <person name="Hu X."/>
            <person name="Xi Y.X."/>
            <person name="Zou S.Y."/>
            <person name="Wei Q.J."/>
            <person name="Lin Z.L."/>
            <person name="Gong L."/>
            <person name="Gai X.T."/>
            <person name="Zhang L.Q."/>
            <person name="Li J.Y."/>
            <person name="Jin Y."/>
            <person name="Xia Z.Y."/>
        </authorList>
    </citation>
    <scope>NUCLEOTIDE SEQUENCE</scope>
    <source>
        <strain evidence="1">21MJYT02-11</strain>
    </source>
</reference>